<evidence type="ECO:0000256" key="5">
    <source>
        <dbReference type="ARBA" id="ARBA00015947"/>
    </source>
</evidence>
<keyword evidence="8" id="KW-1278">Translocase</keyword>
<keyword evidence="11 13" id="KW-0472">Membrane</keyword>
<dbReference type="SUPFAM" id="SSF81442">
    <property type="entry name" value="Cytochrome c oxidase subunit I-like"/>
    <property type="match status" value="1"/>
</dbReference>
<feature type="transmembrane region" description="Helical" evidence="14">
    <location>
        <begin position="349"/>
        <end position="370"/>
    </location>
</feature>
<organism evidence="16">
    <name type="scientific">Acrobeloides varius</name>
    <dbReference type="NCBI Taxonomy" id="2020968"/>
    <lineage>
        <taxon>Eukaryota</taxon>
        <taxon>Metazoa</taxon>
        <taxon>Ecdysozoa</taxon>
        <taxon>Nematoda</taxon>
        <taxon>Chromadorea</taxon>
        <taxon>Rhabditida</taxon>
        <taxon>Tylenchina</taxon>
        <taxon>Cephalobomorpha</taxon>
        <taxon>Cephaloboidea</taxon>
        <taxon>Cephalobidae</taxon>
        <taxon>Acrobeloides</taxon>
    </lineage>
</organism>
<evidence type="ECO:0000259" key="15">
    <source>
        <dbReference type="PROSITE" id="PS50855"/>
    </source>
</evidence>
<feature type="transmembrane region" description="Helical" evidence="14">
    <location>
        <begin position="461"/>
        <end position="480"/>
    </location>
</feature>
<dbReference type="GO" id="GO:0005743">
    <property type="term" value="C:mitochondrial inner membrane"/>
    <property type="evidence" value="ECO:0007669"/>
    <property type="project" value="UniProtKB-SubCell"/>
</dbReference>
<dbReference type="UniPathway" id="UPA00705"/>
<evidence type="ECO:0000256" key="2">
    <source>
        <dbReference type="ARBA" id="ARBA00004141"/>
    </source>
</evidence>
<comment type="pathway">
    <text evidence="3 13">Energy metabolism; oxidative phosphorylation.</text>
</comment>
<feature type="transmembrane region" description="Helical" evidence="14">
    <location>
        <begin position="255"/>
        <end position="274"/>
    </location>
</feature>
<keyword evidence="13" id="KW-0479">Metal-binding</keyword>
<comment type="similarity">
    <text evidence="4 13">Belongs to the heme-copper respiratory oxidase family.</text>
</comment>
<comment type="cofactor">
    <cofactor evidence="1">
        <name>heme</name>
        <dbReference type="ChEBI" id="CHEBI:30413"/>
    </cofactor>
</comment>
<feature type="transmembrane region" description="Helical" evidence="14">
    <location>
        <begin position="423"/>
        <end position="441"/>
    </location>
</feature>
<keyword evidence="13" id="KW-0186">Copper</keyword>
<evidence type="ECO:0000256" key="12">
    <source>
        <dbReference type="ARBA" id="ARBA00049512"/>
    </source>
</evidence>
<evidence type="ECO:0000256" key="3">
    <source>
        <dbReference type="ARBA" id="ARBA00004673"/>
    </source>
</evidence>
<feature type="transmembrane region" description="Helical" evidence="14">
    <location>
        <begin position="71"/>
        <end position="96"/>
    </location>
</feature>
<dbReference type="PROSITE" id="PS00077">
    <property type="entry name" value="COX1_CUB"/>
    <property type="match status" value="1"/>
</dbReference>
<dbReference type="PROSITE" id="PS50855">
    <property type="entry name" value="COX1"/>
    <property type="match status" value="1"/>
</dbReference>
<dbReference type="GO" id="GO:0046872">
    <property type="term" value="F:metal ion binding"/>
    <property type="evidence" value="ECO:0007669"/>
    <property type="project" value="UniProtKB-KW"/>
</dbReference>
<comment type="subcellular location">
    <subcellularLocation>
        <location evidence="2">Membrane</location>
        <topology evidence="2">Multi-pass membrane protein</topology>
    </subcellularLocation>
    <subcellularLocation>
        <location evidence="13">Mitochondrion inner membrane</location>
        <topology evidence="13">Multi-pass membrane protein</topology>
    </subcellularLocation>
</comment>
<feature type="transmembrane region" description="Helical" evidence="14">
    <location>
        <begin position="33"/>
        <end position="51"/>
    </location>
</feature>
<dbReference type="Pfam" id="PF00115">
    <property type="entry name" value="COX1"/>
    <property type="match status" value="1"/>
</dbReference>
<reference evidence="16" key="1">
    <citation type="submission" date="2019-02" db="EMBL/GenBank/DDBJ databases">
        <title>The mitochondrial genomes of Acrobeloides varius (Cephalobomorpha) and its phylogenetic implications within Tylenchina (Nematoda).</title>
        <authorList>
            <person name="Kim T."/>
            <person name="Kim J."/>
            <person name="Lee Y."/>
            <person name="Park J.-K."/>
        </authorList>
    </citation>
    <scope>NUCLEOTIDE SEQUENCE</scope>
</reference>
<evidence type="ECO:0000256" key="13">
    <source>
        <dbReference type="RuleBase" id="RU000369"/>
    </source>
</evidence>
<evidence type="ECO:0000256" key="1">
    <source>
        <dbReference type="ARBA" id="ARBA00001971"/>
    </source>
</evidence>
<dbReference type="EMBL" id="MK559448">
    <property type="protein sequence ID" value="QJQ35661.1"/>
    <property type="molecule type" value="Genomic_DNA"/>
</dbReference>
<keyword evidence="6 13" id="KW-0679">Respiratory chain</keyword>
<dbReference type="GO" id="GO:0004129">
    <property type="term" value="F:cytochrome-c oxidase activity"/>
    <property type="evidence" value="ECO:0007669"/>
    <property type="project" value="UniProtKB-EC"/>
</dbReference>
<keyword evidence="13" id="KW-0999">Mitochondrion inner membrane</keyword>
<keyword evidence="13" id="KW-0408">Iron</keyword>
<keyword evidence="10 14" id="KW-1133">Transmembrane helix</keyword>
<dbReference type="Gene3D" id="1.20.210.10">
    <property type="entry name" value="Cytochrome c oxidase-like, subunit I domain"/>
    <property type="match status" value="1"/>
</dbReference>
<evidence type="ECO:0000313" key="16">
    <source>
        <dbReference type="EMBL" id="QJQ35661.1"/>
    </source>
</evidence>
<dbReference type="AlphaFoldDB" id="A0A6M4B2E3"/>
<feature type="transmembrane region" description="Helical" evidence="14">
    <location>
        <begin position="154"/>
        <end position="174"/>
    </location>
</feature>
<dbReference type="GO" id="GO:0015990">
    <property type="term" value="P:electron transport coupled proton transport"/>
    <property type="evidence" value="ECO:0007669"/>
    <property type="project" value="TreeGrafter"/>
</dbReference>
<evidence type="ECO:0000256" key="10">
    <source>
        <dbReference type="ARBA" id="ARBA00022989"/>
    </source>
</evidence>
<keyword evidence="13" id="KW-0813">Transport</keyword>
<keyword evidence="9 13" id="KW-0249">Electron transport</keyword>
<dbReference type="GO" id="GO:0006123">
    <property type="term" value="P:mitochondrial electron transport, cytochrome c to oxygen"/>
    <property type="evidence" value="ECO:0007669"/>
    <property type="project" value="TreeGrafter"/>
</dbReference>
<dbReference type="InterPro" id="IPR023616">
    <property type="entry name" value="Cyt_c_oxase-like_su1_dom"/>
</dbReference>
<sequence length="524" mass="58319">MSMVNNLKIFMCLSFLITRWFNATSHKDISLLYFLLGWAGGIMGMSLSFMIRSELKKPQKKMSGHLYNTILTAHALMMIFFMVMPTLMGGYGNYFVPLMLGAPDLIYPRLNLLSLWLLPAGMYLLTLSMSVEGGSGTSWVFYPPLASEGHYGASVDLSIFSLHVAGVSSLVGSFNFMTTIIKGKGSLNLESLVLFLWTLIITTFLLILSLPVLAAGITMMLFDRNLNTCFFEASGGGNALLYQHLFWFFGHPEVYILVLPAFGIVSHSTVMITGKSDVESYLGMVYSIISIGLIGCVVWAHHMYVTGIDADSRAYFTAATMVIAIPTGIKVFTWLLTSSDSKLKLNSSLSWVMGFIFMFTFGGVTGVILSNAILDVNAHDTYFVVGHFHYVLSMGAVFGIFTGISVYWPMVSKLLYNKNMMQSFFNLFFLGVNITFLPMHFIGMQGCPRKYKSLADKYSMWSSVSTFGATMSTISMWWFMTMFNDTMVSFRLVMNMLTLSSGMEWLVEHTGHTFTTGVVFSSTA</sequence>
<accession>A0A6M4B2E3</accession>
<dbReference type="InterPro" id="IPR000883">
    <property type="entry name" value="Cyt_C_Oxase_1"/>
</dbReference>
<name>A0A6M4B2E3_9BILA</name>
<comment type="catalytic activity">
    <reaction evidence="12">
        <text>4 Fe(II)-[cytochrome c] + O2 + 8 H(+)(in) = 4 Fe(III)-[cytochrome c] + 2 H2O + 4 H(+)(out)</text>
        <dbReference type="Rhea" id="RHEA:11436"/>
        <dbReference type="Rhea" id="RHEA-COMP:10350"/>
        <dbReference type="Rhea" id="RHEA-COMP:14399"/>
        <dbReference type="ChEBI" id="CHEBI:15377"/>
        <dbReference type="ChEBI" id="CHEBI:15378"/>
        <dbReference type="ChEBI" id="CHEBI:15379"/>
        <dbReference type="ChEBI" id="CHEBI:29033"/>
        <dbReference type="ChEBI" id="CHEBI:29034"/>
        <dbReference type="EC" id="7.1.1.9"/>
    </reaction>
    <physiologicalReaction direction="left-to-right" evidence="12">
        <dbReference type="Rhea" id="RHEA:11437"/>
    </physiologicalReaction>
</comment>
<proteinExistence type="inferred from homology"/>
<evidence type="ECO:0000256" key="11">
    <source>
        <dbReference type="ARBA" id="ARBA00023136"/>
    </source>
</evidence>
<evidence type="ECO:0000256" key="7">
    <source>
        <dbReference type="ARBA" id="ARBA00022692"/>
    </source>
</evidence>
<geneLocation type="mitochondrion" evidence="16"/>
<keyword evidence="13 16" id="KW-0496">Mitochondrion</keyword>
<evidence type="ECO:0000256" key="6">
    <source>
        <dbReference type="ARBA" id="ARBA00022660"/>
    </source>
</evidence>
<evidence type="ECO:0000256" key="4">
    <source>
        <dbReference type="ARBA" id="ARBA00009578"/>
    </source>
</evidence>
<gene>
    <name evidence="16" type="primary">COX1</name>
</gene>
<protein>
    <recommendedName>
        <fullName evidence="5 13">Cytochrome c oxidase subunit 1</fullName>
        <ecNumber evidence="13">7.1.1.9</ecNumber>
    </recommendedName>
</protein>
<feature type="domain" description="Cytochrome oxidase subunit I profile" evidence="15">
    <location>
        <begin position="20"/>
        <end position="524"/>
    </location>
</feature>
<dbReference type="EC" id="7.1.1.9" evidence="13"/>
<evidence type="ECO:0000256" key="8">
    <source>
        <dbReference type="ARBA" id="ARBA00022967"/>
    </source>
</evidence>
<comment type="function">
    <text evidence="13">Component of the cytochrome c oxidase, the last enzyme in the mitochondrial electron transport chain which drives oxidative phosphorylation. The respiratory chain contains 3 multisubunit complexes succinate dehydrogenase (complex II, CII), ubiquinol-cytochrome c oxidoreductase (cytochrome b-c1 complex, complex III, CIII) and cytochrome c oxidase (complex IV, CIV), that cooperate to transfer electrons derived from NADH and succinate to molecular oxygen, creating an electrochemical gradient over the inner membrane that drives transmembrane transport and the ATP synthase. Cytochrome c oxidase is the component of the respiratory chain that catalyzes the reduction of oxygen to water. Electrons originating from reduced cytochrome c in the intermembrane space (IMS) are transferred via the dinuclear copper A center (CU(A)) of subunit 2 and heme A of subunit 1 to the active site in subunit 1, a binuclear center (BNC) formed by heme A3 and copper B (CU(B)). The BNC reduces molecular oxygen to 2 water molecules using 4 electrons from cytochrome c in the IMS and 4 protons from the mitochondrial matrix.</text>
</comment>
<keyword evidence="7 13" id="KW-0812">Transmembrane</keyword>
<dbReference type="InterPro" id="IPR036927">
    <property type="entry name" value="Cyt_c_oxase-like_su1_sf"/>
</dbReference>
<dbReference type="PANTHER" id="PTHR10422:SF18">
    <property type="entry name" value="CYTOCHROME C OXIDASE SUBUNIT 1"/>
    <property type="match status" value="1"/>
</dbReference>
<dbReference type="PRINTS" id="PR01165">
    <property type="entry name" value="CYCOXIDASEI"/>
</dbReference>
<evidence type="ECO:0000256" key="14">
    <source>
        <dbReference type="SAM" id="Phobius"/>
    </source>
</evidence>
<evidence type="ECO:0000256" key="9">
    <source>
        <dbReference type="ARBA" id="ARBA00022982"/>
    </source>
</evidence>
<dbReference type="PANTHER" id="PTHR10422">
    <property type="entry name" value="CYTOCHROME C OXIDASE SUBUNIT 1"/>
    <property type="match status" value="1"/>
</dbReference>
<dbReference type="GO" id="GO:0020037">
    <property type="term" value="F:heme binding"/>
    <property type="evidence" value="ECO:0007669"/>
    <property type="project" value="InterPro"/>
</dbReference>
<feature type="transmembrane region" description="Helical" evidence="14">
    <location>
        <begin position="116"/>
        <end position="142"/>
    </location>
</feature>
<dbReference type="InterPro" id="IPR023615">
    <property type="entry name" value="Cyt_c_Oxase_su1_BS"/>
</dbReference>
<keyword evidence="13" id="KW-0349">Heme</keyword>
<feature type="transmembrane region" description="Helical" evidence="14">
    <location>
        <begin position="281"/>
        <end position="302"/>
    </location>
</feature>
<feature type="transmembrane region" description="Helical" evidence="14">
    <location>
        <begin position="194"/>
        <end position="222"/>
    </location>
</feature>
<feature type="transmembrane region" description="Helical" evidence="14">
    <location>
        <begin position="390"/>
        <end position="411"/>
    </location>
</feature>
<feature type="transmembrane region" description="Helical" evidence="14">
    <location>
        <begin position="314"/>
        <end position="337"/>
    </location>
</feature>